<dbReference type="PATRIC" id="fig|294.194.peg.6737"/>
<dbReference type="Pfam" id="PF03472">
    <property type="entry name" value="Autoind_bind"/>
    <property type="match status" value="1"/>
</dbReference>
<keyword evidence="3" id="KW-0804">Transcription</keyword>
<dbReference type="GO" id="GO:0006355">
    <property type="term" value="P:regulation of DNA-templated transcription"/>
    <property type="evidence" value="ECO:0007669"/>
    <property type="project" value="InterPro"/>
</dbReference>
<organism evidence="5 6">
    <name type="scientific">Pseudomonas fluorescens</name>
    <dbReference type="NCBI Taxonomy" id="294"/>
    <lineage>
        <taxon>Bacteria</taxon>
        <taxon>Pseudomonadati</taxon>
        <taxon>Pseudomonadota</taxon>
        <taxon>Gammaproteobacteria</taxon>
        <taxon>Pseudomonadales</taxon>
        <taxon>Pseudomonadaceae</taxon>
        <taxon>Pseudomonas</taxon>
    </lineage>
</organism>
<dbReference type="Pfam" id="PF00196">
    <property type="entry name" value="GerE"/>
    <property type="match status" value="1"/>
</dbReference>
<keyword evidence="1" id="KW-0805">Transcription regulation</keyword>
<dbReference type="SUPFAM" id="SSF75516">
    <property type="entry name" value="Pheromone-binding domain of LuxR-like quorum-sensing transcription factors"/>
    <property type="match status" value="1"/>
</dbReference>
<dbReference type="SUPFAM" id="SSF46894">
    <property type="entry name" value="C-terminal effector domain of the bipartite response regulators"/>
    <property type="match status" value="1"/>
</dbReference>
<protein>
    <submittedName>
        <fullName evidence="5">Transcriptional activator protein LasR</fullName>
    </submittedName>
</protein>
<gene>
    <name evidence="5" type="primary">lasR_2</name>
    <name evidence="5" type="ORF">PFLmoz3_06068</name>
</gene>
<evidence type="ECO:0000256" key="3">
    <source>
        <dbReference type="ARBA" id="ARBA00023163"/>
    </source>
</evidence>
<dbReference type="Gene3D" id="3.30.450.80">
    <property type="entry name" value="Transcription factor LuxR-like, autoinducer-binding domain"/>
    <property type="match status" value="1"/>
</dbReference>
<evidence type="ECO:0000259" key="4">
    <source>
        <dbReference type="PROSITE" id="PS50043"/>
    </source>
</evidence>
<dbReference type="InterPro" id="IPR016032">
    <property type="entry name" value="Sig_transdc_resp-reg_C-effctor"/>
</dbReference>
<evidence type="ECO:0000256" key="1">
    <source>
        <dbReference type="ARBA" id="ARBA00023015"/>
    </source>
</evidence>
<name>A0A109KY10_PSEFL</name>
<comment type="caution">
    <text evidence="5">The sequence shown here is derived from an EMBL/GenBank/DDBJ whole genome shotgun (WGS) entry which is preliminary data.</text>
</comment>
<dbReference type="CDD" id="cd06170">
    <property type="entry name" value="LuxR_C_like"/>
    <property type="match status" value="1"/>
</dbReference>
<reference evidence="5 6" key="1">
    <citation type="submission" date="2015-05" db="EMBL/GenBank/DDBJ databases">
        <title>A genomic and transcriptomic approach to investigate the blue pigment phenotype in Pseudomonas fluorescens.</title>
        <authorList>
            <person name="Andreani N.A."/>
            <person name="Cardazzo B."/>
        </authorList>
    </citation>
    <scope>NUCLEOTIDE SEQUENCE [LARGE SCALE GENOMIC DNA]</scope>
    <source>
        <strain evidence="5 6">Ps_22</strain>
    </source>
</reference>
<dbReference type="AlphaFoldDB" id="A0A109KY10"/>
<dbReference type="GO" id="GO:0003677">
    <property type="term" value="F:DNA binding"/>
    <property type="evidence" value="ECO:0007669"/>
    <property type="project" value="UniProtKB-KW"/>
</dbReference>
<feature type="domain" description="HTH luxR-type" evidence="4">
    <location>
        <begin position="170"/>
        <end position="235"/>
    </location>
</feature>
<dbReference type="InterPro" id="IPR036693">
    <property type="entry name" value="TF_LuxR_autoind-bd_dom_sf"/>
</dbReference>
<dbReference type="Proteomes" id="UP000061348">
    <property type="component" value="Unassembled WGS sequence"/>
</dbReference>
<dbReference type="RefSeq" id="WP_060765356.1">
    <property type="nucleotide sequence ID" value="NZ_LCYA01000246.1"/>
</dbReference>
<dbReference type="PANTHER" id="PTHR44688">
    <property type="entry name" value="DNA-BINDING TRANSCRIPTIONAL ACTIVATOR DEVR_DOSR"/>
    <property type="match status" value="1"/>
</dbReference>
<proteinExistence type="predicted"/>
<dbReference type="InterPro" id="IPR000792">
    <property type="entry name" value="Tscrpt_reg_LuxR_C"/>
</dbReference>
<dbReference type="PANTHER" id="PTHR44688:SF16">
    <property type="entry name" value="DNA-BINDING TRANSCRIPTIONAL ACTIVATOR DEVR_DOSR"/>
    <property type="match status" value="1"/>
</dbReference>
<dbReference type="InterPro" id="IPR036388">
    <property type="entry name" value="WH-like_DNA-bd_sf"/>
</dbReference>
<dbReference type="Gene3D" id="1.10.10.10">
    <property type="entry name" value="Winged helix-like DNA-binding domain superfamily/Winged helix DNA-binding domain"/>
    <property type="match status" value="1"/>
</dbReference>
<dbReference type="EMBL" id="LCYA01000246">
    <property type="protein sequence ID" value="KWV77500.1"/>
    <property type="molecule type" value="Genomic_DNA"/>
</dbReference>
<evidence type="ECO:0000313" key="6">
    <source>
        <dbReference type="Proteomes" id="UP000061348"/>
    </source>
</evidence>
<accession>A0A109KY10</accession>
<sequence>MFTLGDTWELSSDDGVDSWFAKLQKITSDRGFDKVLFGLAQRNHQDPGAVLIVDNYPVQWRADYDSAKYTTIDPVVAHSAQHCTPLVWADSMYKNSVQQAFREEAYSYGLIHGVSIPMHGPRGEFGVFSLSLDAETPASARSHIAQEMSNLVFIKDIVLQSATTFAFDSATPNIPSLTSQEKDILRWCYNGKTSWEISIIFGCSEANINFHIGKITRKLGVSSRRAAVLLAINAGLILS</sequence>
<evidence type="ECO:0000313" key="5">
    <source>
        <dbReference type="EMBL" id="KWV77500.1"/>
    </source>
</evidence>
<keyword evidence="2" id="KW-0238">DNA-binding</keyword>
<dbReference type="InterPro" id="IPR005143">
    <property type="entry name" value="TF_LuxR_autoind-bd_dom"/>
</dbReference>
<dbReference type="SMART" id="SM00421">
    <property type="entry name" value="HTH_LUXR"/>
    <property type="match status" value="1"/>
</dbReference>
<dbReference type="PROSITE" id="PS50043">
    <property type="entry name" value="HTH_LUXR_2"/>
    <property type="match status" value="1"/>
</dbReference>
<evidence type="ECO:0000256" key="2">
    <source>
        <dbReference type="ARBA" id="ARBA00023125"/>
    </source>
</evidence>